<gene>
    <name evidence="1" type="ORF">SAMEA2259716_03422</name>
</gene>
<evidence type="ECO:0000313" key="1">
    <source>
        <dbReference type="EMBL" id="SKM29721.1"/>
    </source>
</evidence>
<dbReference type="Proteomes" id="UP000190074">
    <property type="component" value="Unassembled WGS sequence"/>
</dbReference>
<dbReference type="EMBL" id="FVGW01000006">
    <property type="protein sequence ID" value="SKM29721.1"/>
    <property type="molecule type" value="Genomic_DNA"/>
</dbReference>
<reference evidence="1 2" key="1">
    <citation type="submission" date="2016-11" db="EMBL/GenBank/DDBJ databases">
        <authorList>
            <consortium name="Pathogen Informatics"/>
        </authorList>
    </citation>
    <scope>NUCLEOTIDE SEQUENCE [LARGE SCALE GENOMIC DNA]</scope>
    <source>
        <strain evidence="1 2">911</strain>
    </source>
</reference>
<evidence type="ECO:0000313" key="2">
    <source>
        <dbReference type="Proteomes" id="UP000190074"/>
    </source>
</evidence>
<accession>A0A1T8PE80</accession>
<organism evidence="1 2">
    <name type="scientific">Mycobacteroides abscessus subsp. massiliense</name>
    <dbReference type="NCBI Taxonomy" id="1962118"/>
    <lineage>
        <taxon>Bacteria</taxon>
        <taxon>Bacillati</taxon>
        <taxon>Actinomycetota</taxon>
        <taxon>Actinomycetes</taxon>
        <taxon>Mycobacteriales</taxon>
        <taxon>Mycobacteriaceae</taxon>
        <taxon>Mycobacteroides</taxon>
        <taxon>Mycobacteroides abscessus</taxon>
    </lineage>
</organism>
<proteinExistence type="predicted"/>
<sequence>MYCARSSLTTTGWGWHLSDDKILQADLDAMAKIGPHLRESARQIRGRIPADHVTPGADPGLAALEAFSKAISDVERIAAARLEAISDVYDEAHRGFLTTEQLHAGYYKLPSIYQPPQRT</sequence>
<dbReference type="AlphaFoldDB" id="A0A1T8PE80"/>
<protein>
    <submittedName>
        <fullName evidence="1">Uncharacterized protein</fullName>
    </submittedName>
</protein>
<name>A0A1T8PE80_9MYCO</name>